<protein>
    <submittedName>
        <fullName evidence="2">Uncharacterized protein</fullName>
    </submittedName>
</protein>
<evidence type="ECO:0000256" key="1">
    <source>
        <dbReference type="SAM" id="Phobius"/>
    </source>
</evidence>
<evidence type="ECO:0000313" key="3">
    <source>
        <dbReference type="Proteomes" id="UP000525923"/>
    </source>
</evidence>
<dbReference type="EMBL" id="JACHHE010000010">
    <property type="protein sequence ID" value="MBB5181577.1"/>
    <property type="molecule type" value="Genomic_DNA"/>
</dbReference>
<evidence type="ECO:0000313" key="2">
    <source>
        <dbReference type="EMBL" id="MBB5181577.1"/>
    </source>
</evidence>
<keyword evidence="1" id="KW-1133">Transmembrane helix</keyword>
<sequence>MFKKRPKTDPSKPKNYAAIGYTVLFFLSLVHLSFEIYHDETESLARNIIIAGFMFSLSLFSWIIYYMHFKLYTKEFNSKNPV</sequence>
<name>A0A7W8CWL8_9BACL</name>
<organism evidence="2 3">
    <name type="scientific">Planococcus koreensis</name>
    <dbReference type="NCBI Taxonomy" id="112331"/>
    <lineage>
        <taxon>Bacteria</taxon>
        <taxon>Bacillati</taxon>
        <taxon>Bacillota</taxon>
        <taxon>Bacilli</taxon>
        <taxon>Bacillales</taxon>
        <taxon>Caryophanaceae</taxon>
        <taxon>Planococcus</taxon>
    </lineage>
</organism>
<proteinExistence type="predicted"/>
<feature type="transmembrane region" description="Helical" evidence="1">
    <location>
        <begin position="16"/>
        <end position="36"/>
    </location>
</feature>
<feature type="transmembrane region" description="Helical" evidence="1">
    <location>
        <begin position="48"/>
        <end position="69"/>
    </location>
</feature>
<dbReference type="Proteomes" id="UP000525923">
    <property type="component" value="Unassembled WGS sequence"/>
</dbReference>
<accession>A0A7W8CWL8</accession>
<dbReference type="AlphaFoldDB" id="A0A7W8CWL8"/>
<gene>
    <name evidence="2" type="ORF">HNQ44_003042</name>
</gene>
<reference evidence="2 3" key="1">
    <citation type="submission" date="2020-08" db="EMBL/GenBank/DDBJ databases">
        <title>Genomic Encyclopedia of Type Strains, Phase IV (KMG-IV): sequencing the most valuable type-strain genomes for metagenomic binning, comparative biology and taxonomic classification.</title>
        <authorList>
            <person name="Goeker M."/>
        </authorList>
    </citation>
    <scope>NUCLEOTIDE SEQUENCE [LARGE SCALE GENOMIC DNA]</scope>
    <source>
        <strain evidence="2 3">DSM 15895</strain>
    </source>
</reference>
<keyword evidence="1" id="KW-0812">Transmembrane</keyword>
<keyword evidence="3" id="KW-1185">Reference proteome</keyword>
<keyword evidence="1" id="KW-0472">Membrane</keyword>
<comment type="caution">
    <text evidence="2">The sequence shown here is derived from an EMBL/GenBank/DDBJ whole genome shotgun (WGS) entry which is preliminary data.</text>
</comment>